<gene>
    <name evidence="1" type="ORF">C7I55_06215</name>
</gene>
<organism evidence="1 2">
    <name type="scientific">Allosphingosinicella deserti</name>
    <dbReference type="NCBI Taxonomy" id="2116704"/>
    <lineage>
        <taxon>Bacteria</taxon>
        <taxon>Pseudomonadati</taxon>
        <taxon>Pseudomonadota</taxon>
        <taxon>Alphaproteobacteria</taxon>
        <taxon>Sphingomonadales</taxon>
        <taxon>Sphingomonadaceae</taxon>
        <taxon>Allosphingosinicella</taxon>
    </lineage>
</organism>
<dbReference type="RefSeq" id="WP_106512027.1">
    <property type="nucleotide sequence ID" value="NZ_PXYI01000002.1"/>
</dbReference>
<keyword evidence="2" id="KW-1185">Reference proteome</keyword>
<protein>
    <submittedName>
        <fullName evidence="1">Uncharacterized protein</fullName>
    </submittedName>
</protein>
<comment type="caution">
    <text evidence="1">The sequence shown here is derived from an EMBL/GenBank/DDBJ whole genome shotgun (WGS) entry which is preliminary data.</text>
</comment>
<reference evidence="1 2" key="1">
    <citation type="submission" date="2018-03" db="EMBL/GenBank/DDBJ databases">
        <title>The draft genome of Sphingosinicella sp. GL-C-18.</title>
        <authorList>
            <person name="Liu L."/>
            <person name="Li L."/>
            <person name="Liang L."/>
            <person name="Zhang X."/>
            <person name="Wang T."/>
        </authorList>
    </citation>
    <scope>NUCLEOTIDE SEQUENCE [LARGE SCALE GENOMIC DNA]</scope>
    <source>
        <strain evidence="1 2">GL-C-18</strain>
    </source>
</reference>
<evidence type="ECO:0000313" key="1">
    <source>
        <dbReference type="EMBL" id="PSJ41860.1"/>
    </source>
</evidence>
<dbReference type="AlphaFoldDB" id="A0A2P7QVA1"/>
<sequence>MAIARELARLAYPAETYRAMNMRSWEVASRRALAIDPASAALEQEYPGVGDAALSAARPTAQLGIEQFVARMLERNAGIFAERLTATEMKAAANMYRDPVVRRILLSVLEGADLDPLSTSMANDAVATGTGSVDPAAMKRVEQTALAQTAAKLTAAEHATMMRFQQTPWFPKLVAARNEIERRTLADVNAPDPAWIAKQQTIMREAMLGFITRSKPSAE</sequence>
<dbReference type="EMBL" id="PXYI01000002">
    <property type="protein sequence ID" value="PSJ41860.1"/>
    <property type="molecule type" value="Genomic_DNA"/>
</dbReference>
<accession>A0A2P7QVA1</accession>
<dbReference type="OrthoDB" id="7449257at2"/>
<proteinExistence type="predicted"/>
<dbReference type="Proteomes" id="UP000241167">
    <property type="component" value="Unassembled WGS sequence"/>
</dbReference>
<evidence type="ECO:0000313" key="2">
    <source>
        <dbReference type="Proteomes" id="UP000241167"/>
    </source>
</evidence>
<name>A0A2P7QVA1_9SPHN</name>